<feature type="compositionally biased region" description="Low complexity" evidence="1">
    <location>
        <begin position="501"/>
        <end position="510"/>
    </location>
</feature>
<evidence type="ECO:0000313" key="5">
    <source>
        <dbReference type="Proteomes" id="UP000546162"/>
    </source>
</evidence>
<feature type="transmembrane region" description="Helical" evidence="2">
    <location>
        <begin position="553"/>
        <end position="578"/>
    </location>
</feature>
<keyword evidence="2" id="KW-0472">Membrane</keyword>
<dbReference type="InterPro" id="IPR051224">
    <property type="entry name" value="NiCoT_RcnA"/>
</dbReference>
<feature type="transmembrane region" description="Helical" evidence="2">
    <location>
        <begin position="584"/>
        <end position="610"/>
    </location>
</feature>
<dbReference type="GO" id="GO:0032025">
    <property type="term" value="P:response to cobalt ion"/>
    <property type="evidence" value="ECO:0007669"/>
    <property type="project" value="TreeGrafter"/>
</dbReference>
<evidence type="ECO:0000256" key="2">
    <source>
        <dbReference type="SAM" id="Phobius"/>
    </source>
</evidence>
<keyword evidence="2" id="KW-0812">Transmembrane</keyword>
<name>A0A7W7MAA1_9ACTN</name>
<feature type="transmembrane region" description="Helical" evidence="2">
    <location>
        <begin position="379"/>
        <end position="401"/>
    </location>
</feature>
<dbReference type="AlphaFoldDB" id="A0A7W7MAA1"/>
<dbReference type="GO" id="GO:0015099">
    <property type="term" value="F:nickel cation transmembrane transporter activity"/>
    <property type="evidence" value="ECO:0007669"/>
    <property type="project" value="TreeGrafter"/>
</dbReference>
<feature type="region of interest" description="Disordered" evidence="1">
    <location>
        <begin position="189"/>
        <end position="279"/>
    </location>
</feature>
<comment type="caution">
    <text evidence="4">The sequence shown here is derived from an EMBL/GenBank/DDBJ whole genome shotgun (WGS) entry which is preliminary data.</text>
</comment>
<feature type="region of interest" description="Disordered" evidence="1">
    <location>
        <begin position="404"/>
        <end position="545"/>
    </location>
</feature>
<dbReference type="PANTHER" id="PTHR40659:SF1">
    <property type="entry name" value="NICKEL_COBALT EFFLUX SYSTEM RCNA"/>
    <property type="match status" value="1"/>
</dbReference>
<feature type="chain" id="PRO_5031240353" evidence="3">
    <location>
        <begin position="26"/>
        <end position="660"/>
    </location>
</feature>
<feature type="compositionally biased region" description="Basic and acidic residues" evidence="1">
    <location>
        <begin position="459"/>
        <end position="470"/>
    </location>
</feature>
<evidence type="ECO:0000256" key="3">
    <source>
        <dbReference type="SAM" id="SignalP"/>
    </source>
</evidence>
<dbReference type="EMBL" id="JACHNB010000001">
    <property type="protein sequence ID" value="MBB4742772.1"/>
    <property type="molecule type" value="Genomic_DNA"/>
</dbReference>
<feature type="transmembrane region" description="Helical" evidence="2">
    <location>
        <begin position="344"/>
        <end position="367"/>
    </location>
</feature>
<dbReference type="GO" id="GO:0005886">
    <property type="term" value="C:plasma membrane"/>
    <property type="evidence" value="ECO:0007669"/>
    <property type="project" value="UniProtKB-SubCell"/>
</dbReference>
<evidence type="ECO:0000256" key="1">
    <source>
        <dbReference type="SAM" id="MobiDB-lite"/>
    </source>
</evidence>
<dbReference type="RefSeq" id="WP_185043094.1">
    <property type="nucleotide sequence ID" value="NZ_BAABFG010000005.1"/>
</dbReference>
<protein>
    <submittedName>
        <fullName evidence="4">ABC-type nickel/cobalt efflux system permease component RcnA</fullName>
    </submittedName>
</protein>
<sequence length="660" mass="65880">MKKYLIGAAVVAAGILAWPAAPAQAHPLGNFSVNQYAGLTLHPDRVDVTAFVDAAEIPTLQDRTRADTDSDGTLSPAERTSHARSECDQLAAAFAVSAAGERLTWTLSGQSYAVTPGAGGLSTSRLACSLSAPIRLTDRTELTVDNGYRTDRVGWREMTATGAGISLAASSLPAQSISDQLRTYPRDLLTSAPDVRSATIRLGEPAPPTEPNNPGAAGPGAPGAAAEPGGPGAAVEPGGPGVPAEPGGPGAAAEPGGPGVAAEPGRAGTAAEPGGSAISASGPSWLTAAQTRVEQALGGRLTPLVIGLAFLLALVLGAGHAALPGHGKTVMAAYFAGRQGRIRDALAVGGTVTIAHTGGVLLLGLLLSTSTALVGEQVLSALGLTSGLLVVAVGISMLVAARRRSTGAPPHSHQPHGHHHHGPHHHHDHGPGHSHGVGLGLGHSHDLGHGHSHGLGHSHGHDLGHGHSDSHGLGLGHGHGHGHSDSHGLGLGHSHGHDHGPGSAHSHGLGHSHGPGSAHGHGSAHSHGHELEHSPDQGHSHDVGRGDRIRRRLGLAGIGLAGGLVPSPSALVVLLGAIGLGRAGLGVALVIAYGIGMAGTLTAIGLLLVVAQRRLSHLITNGRWPGRLARLTHRAAATAPTATAALVVLVGLGIGVRAMA</sequence>
<accession>A0A7W7MAA1</accession>
<feature type="compositionally biased region" description="Basic residues" evidence="1">
    <location>
        <begin position="413"/>
        <end position="428"/>
    </location>
</feature>
<organism evidence="4 5">
    <name type="scientific">Actinoplanes octamycinicus</name>
    <dbReference type="NCBI Taxonomy" id="135948"/>
    <lineage>
        <taxon>Bacteria</taxon>
        <taxon>Bacillati</taxon>
        <taxon>Actinomycetota</taxon>
        <taxon>Actinomycetes</taxon>
        <taxon>Micromonosporales</taxon>
        <taxon>Micromonosporaceae</taxon>
        <taxon>Actinoplanes</taxon>
    </lineage>
</organism>
<feature type="compositionally biased region" description="Low complexity" evidence="1">
    <location>
        <begin position="222"/>
        <end position="279"/>
    </location>
</feature>
<reference evidence="4 5" key="1">
    <citation type="submission" date="2020-08" db="EMBL/GenBank/DDBJ databases">
        <title>Sequencing the genomes of 1000 actinobacteria strains.</title>
        <authorList>
            <person name="Klenk H.-P."/>
        </authorList>
    </citation>
    <scope>NUCLEOTIDE SEQUENCE [LARGE SCALE GENOMIC DNA]</scope>
    <source>
        <strain evidence="4 5">DSM 45809</strain>
    </source>
</reference>
<proteinExistence type="predicted"/>
<feature type="signal peptide" evidence="3">
    <location>
        <begin position="1"/>
        <end position="25"/>
    </location>
</feature>
<keyword evidence="2" id="KW-1133">Transmembrane helix</keyword>
<dbReference type="GO" id="GO:0006824">
    <property type="term" value="P:cobalt ion transport"/>
    <property type="evidence" value="ECO:0007669"/>
    <property type="project" value="UniProtKB-KW"/>
</dbReference>
<keyword evidence="5" id="KW-1185">Reference proteome</keyword>
<dbReference type="GO" id="GO:0010045">
    <property type="term" value="P:response to nickel cation"/>
    <property type="evidence" value="ECO:0007669"/>
    <property type="project" value="TreeGrafter"/>
</dbReference>
<gene>
    <name evidence="4" type="ORF">BJY16_006231</name>
</gene>
<feature type="compositionally biased region" description="Basic and acidic residues" evidence="1">
    <location>
        <begin position="527"/>
        <end position="545"/>
    </location>
</feature>
<feature type="transmembrane region" description="Helical" evidence="2">
    <location>
        <begin position="631"/>
        <end position="654"/>
    </location>
</feature>
<evidence type="ECO:0000313" key="4">
    <source>
        <dbReference type="EMBL" id="MBB4742772.1"/>
    </source>
</evidence>
<feature type="region of interest" description="Disordered" evidence="1">
    <location>
        <begin position="62"/>
        <end position="82"/>
    </location>
</feature>
<feature type="transmembrane region" description="Helical" evidence="2">
    <location>
        <begin position="301"/>
        <end position="323"/>
    </location>
</feature>
<keyword evidence="3" id="KW-0732">Signal</keyword>
<dbReference type="PANTHER" id="PTHR40659">
    <property type="entry name" value="NICKEL/COBALT EFFLUX SYSTEM RCNA"/>
    <property type="match status" value="1"/>
</dbReference>
<dbReference type="Proteomes" id="UP000546162">
    <property type="component" value="Unassembled WGS sequence"/>
</dbReference>
<dbReference type="GO" id="GO:0046583">
    <property type="term" value="F:monoatomic cation efflux transmembrane transporter activity"/>
    <property type="evidence" value="ECO:0007669"/>
    <property type="project" value="TreeGrafter"/>
</dbReference>